<dbReference type="RefSeq" id="WP_142818317.1">
    <property type="nucleotide sequence ID" value="NZ_CP035503.1"/>
</dbReference>
<dbReference type="AlphaFoldDB" id="A0A515D9R2"/>
<protein>
    <submittedName>
        <fullName evidence="2">IS630 family transposase</fullName>
    </submittedName>
</protein>
<dbReference type="Pfam" id="PF13358">
    <property type="entry name" value="DDE_3"/>
    <property type="match status" value="1"/>
</dbReference>
<dbReference type="InterPro" id="IPR036397">
    <property type="entry name" value="RNaseH_sf"/>
</dbReference>
<reference evidence="2 3" key="1">
    <citation type="submission" date="2019-01" db="EMBL/GenBank/DDBJ databases">
        <title>Genomic insights into a novel species Rhodoferax sp.</title>
        <authorList>
            <person name="Jin L."/>
        </authorList>
    </citation>
    <scope>NUCLEOTIDE SEQUENCE [LARGE SCALE GENOMIC DNA]</scope>
    <source>
        <strain evidence="2 3">CHu59-6-5</strain>
    </source>
</reference>
<evidence type="ECO:0000259" key="1">
    <source>
        <dbReference type="Pfam" id="PF13358"/>
    </source>
</evidence>
<dbReference type="InterPro" id="IPR052702">
    <property type="entry name" value="MscS-like_channel"/>
</dbReference>
<dbReference type="SUPFAM" id="SSF53098">
    <property type="entry name" value="Ribonuclease H-like"/>
    <property type="match status" value="1"/>
</dbReference>
<dbReference type="SUPFAM" id="SSF46689">
    <property type="entry name" value="Homeodomain-like"/>
    <property type="match status" value="1"/>
</dbReference>
<dbReference type="InterPro" id="IPR038717">
    <property type="entry name" value="Tc1-like_DDE_dom"/>
</dbReference>
<dbReference type="Gene3D" id="3.30.420.10">
    <property type="entry name" value="Ribonuclease H-like superfamily/Ribonuclease H"/>
    <property type="match status" value="1"/>
</dbReference>
<dbReference type="InterPro" id="IPR047655">
    <property type="entry name" value="Transpos_IS630-like"/>
</dbReference>
<dbReference type="InterPro" id="IPR009057">
    <property type="entry name" value="Homeodomain-like_sf"/>
</dbReference>
<keyword evidence="3" id="KW-1185">Reference proteome</keyword>
<evidence type="ECO:0000313" key="3">
    <source>
        <dbReference type="Proteomes" id="UP000316798"/>
    </source>
</evidence>
<evidence type="ECO:0000313" key="2">
    <source>
        <dbReference type="EMBL" id="QDL37151.1"/>
    </source>
</evidence>
<dbReference type="EMBL" id="CP035503">
    <property type="protein sequence ID" value="QDL37151.1"/>
    <property type="molecule type" value="Genomic_DNA"/>
</dbReference>
<dbReference type="PANTHER" id="PTHR30347:SF1">
    <property type="entry name" value="MECHANOSENSITIVE CHANNEL MSCK"/>
    <property type="match status" value="1"/>
</dbReference>
<gene>
    <name evidence="2" type="ORF">EUB48_07530</name>
</gene>
<sequence>MRVAPEIVLTDEERAELTRLACSKLTSVRLALRARIVLLAAQGLQNKEIAGQVGVGRVQVSRWRERYLESRRAGIERDLPRGAPPVKVDIARLVALTTQSTPAAATHWSTRKMGTELGVSASTVMRHWHAHGLKPHVVRGFKVSRDPKFVEKLEDIVGLYMSPPEHALVLCCDEKSQVQALDRTQPGLPMKKGRAATMTHDYKRNGTTTLFAALNVLDGQVIGQCQQHHTHIEWLKFLRQIDRETPKDKTLHLIADNYATHKHPAVQDWLAKHPRFNMHFTPTSASWLNMVERFFRDITTERLRRGVFTSVPELVTAIDEYVTHHNTNPKPFIWTKSARDILQKVIRANHRLSAKQNGTLH</sequence>
<dbReference type="OrthoDB" id="2375382at2"/>
<dbReference type="PANTHER" id="PTHR30347">
    <property type="entry name" value="POTASSIUM CHANNEL RELATED"/>
    <property type="match status" value="1"/>
</dbReference>
<proteinExistence type="predicted"/>
<dbReference type="NCBIfam" id="NF033545">
    <property type="entry name" value="transpos_IS630"/>
    <property type="match status" value="1"/>
</dbReference>
<dbReference type="InterPro" id="IPR012337">
    <property type="entry name" value="RNaseH-like_sf"/>
</dbReference>
<feature type="domain" description="Tc1-like transposase DDE" evidence="1">
    <location>
        <begin position="169"/>
        <end position="314"/>
    </location>
</feature>
<dbReference type="Proteomes" id="UP000316798">
    <property type="component" value="Chromosome"/>
</dbReference>
<name>A0A515D9R2_9BURK</name>
<dbReference type="KEGG" id="rhf:EUB48_07530"/>
<dbReference type="Pfam" id="PF13384">
    <property type="entry name" value="HTH_23"/>
    <property type="match status" value="1"/>
</dbReference>
<accession>A0A515D9R2</accession>
<dbReference type="GO" id="GO:0003676">
    <property type="term" value="F:nucleic acid binding"/>
    <property type="evidence" value="ECO:0007669"/>
    <property type="project" value="InterPro"/>
</dbReference>
<organism evidence="2 3">
    <name type="scientific">Rhodoferax sediminis</name>
    <dbReference type="NCBI Taxonomy" id="2509614"/>
    <lineage>
        <taxon>Bacteria</taxon>
        <taxon>Pseudomonadati</taxon>
        <taxon>Pseudomonadota</taxon>
        <taxon>Betaproteobacteria</taxon>
        <taxon>Burkholderiales</taxon>
        <taxon>Comamonadaceae</taxon>
        <taxon>Rhodoferax</taxon>
    </lineage>
</organism>